<accession>A0A6J8ERZ2</accession>
<name>A0A6J8ERZ2_MYTCO</name>
<dbReference type="AlphaFoldDB" id="A0A6J8ERZ2"/>
<protein>
    <submittedName>
        <fullName evidence="2">Uncharacterized protein</fullName>
    </submittedName>
</protein>
<reference evidence="2 3" key="1">
    <citation type="submission" date="2020-06" db="EMBL/GenBank/DDBJ databases">
        <authorList>
            <person name="Li R."/>
            <person name="Bekaert M."/>
        </authorList>
    </citation>
    <scope>NUCLEOTIDE SEQUENCE [LARGE SCALE GENOMIC DNA]</scope>
    <source>
        <strain evidence="3">wild</strain>
    </source>
</reference>
<dbReference type="EMBL" id="CACVKT020009754">
    <property type="protein sequence ID" value="CAC5423250.1"/>
    <property type="molecule type" value="Genomic_DNA"/>
</dbReference>
<feature type="compositionally biased region" description="Low complexity" evidence="1">
    <location>
        <begin position="127"/>
        <end position="136"/>
    </location>
</feature>
<evidence type="ECO:0000313" key="3">
    <source>
        <dbReference type="Proteomes" id="UP000507470"/>
    </source>
</evidence>
<evidence type="ECO:0000313" key="2">
    <source>
        <dbReference type="EMBL" id="CAC5423250.1"/>
    </source>
</evidence>
<organism evidence="2 3">
    <name type="scientific">Mytilus coruscus</name>
    <name type="common">Sea mussel</name>
    <dbReference type="NCBI Taxonomy" id="42192"/>
    <lineage>
        <taxon>Eukaryota</taxon>
        <taxon>Metazoa</taxon>
        <taxon>Spiralia</taxon>
        <taxon>Lophotrochozoa</taxon>
        <taxon>Mollusca</taxon>
        <taxon>Bivalvia</taxon>
        <taxon>Autobranchia</taxon>
        <taxon>Pteriomorphia</taxon>
        <taxon>Mytilida</taxon>
        <taxon>Mytiloidea</taxon>
        <taxon>Mytilidae</taxon>
        <taxon>Mytilinae</taxon>
        <taxon>Mytilus</taxon>
    </lineage>
</organism>
<gene>
    <name evidence="2" type="ORF">MCOR_55239</name>
</gene>
<keyword evidence="3" id="KW-1185">Reference proteome</keyword>
<proteinExistence type="predicted"/>
<sequence>MHIPLEVVPYHWTLCLVRYGKESDIIKHGQHFRPHQLQNLEKVVVEEQVEEVVVCQDTAEADSEPQQESVVTPLASPVRRIVEREQALEVESGIQQSDEVVFEQQTATTHPSKEWNMVPTPAAKTKSSSSSSSSSSECSHKLLLDKLTVQFSNFSDKVSKMENMQQEISRLNESSNWTQISCSWS</sequence>
<feature type="region of interest" description="Disordered" evidence="1">
    <location>
        <begin position="106"/>
        <end position="136"/>
    </location>
</feature>
<evidence type="ECO:0000256" key="1">
    <source>
        <dbReference type="SAM" id="MobiDB-lite"/>
    </source>
</evidence>
<dbReference type="Proteomes" id="UP000507470">
    <property type="component" value="Unassembled WGS sequence"/>
</dbReference>
<dbReference type="OrthoDB" id="10647600at2759"/>